<dbReference type="PROSITE" id="PS51257">
    <property type="entry name" value="PROKAR_LIPOPROTEIN"/>
    <property type="match status" value="1"/>
</dbReference>
<evidence type="ECO:0000313" key="1">
    <source>
        <dbReference type="EMBL" id="TYC98872.1"/>
    </source>
</evidence>
<gene>
    <name evidence="1" type="ORF">FQ377_07600</name>
</gene>
<protein>
    <recommendedName>
        <fullName evidence="3">Lipoprotein</fullName>
    </recommendedName>
</protein>
<comment type="caution">
    <text evidence="1">The sequence shown here is derived from an EMBL/GenBank/DDBJ whole genome shotgun (WGS) entry which is preliminary data.</text>
</comment>
<dbReference type="AlphaFoldDB" id="A0A5D0XSS8"/>
<name>A0A5D0XSS8_9MICC</name>
<reference evidence="1 2" key="1">
    <citation type="submission" date="2019-08" db="EMBL/GenBank/DDBJ databases">
        <title>Genone of Arthrobacter echini P9.</title>
        <authorList>
            <person name="Bowman J.P."/>
        </authorList>
    </citation>
    <scope>NUCLEOTIDE SEQUENCE [LARGE SCALE GENOMIC DNA]</scope>
    <source>
        <strain evidence="1 2">P9</strain>
    </source>
</reference>
<evidence type="ECO:0008006" key="3">
    <source>
        <dbReference type="Google" id="ProtNLM"/>
    </source>
</evidence>
<dbReference type="RefSeq" id="WP_148600656.1">
    <property type="nucleotide sequence ID" value="NZ_VSLD01000003.1"/>
</dbReference>
<accession>A0A5D0XSS8</accession>
<dbReference type="EMBL" id="VSLD01000003">
    <property type="protein sequence ID" value="TYC98872.1"/>
    <property type="molecule type" value="Genomic_DNA"/>
</dbReference>
<dbReference type="Proteomes" id="UP000323410">
    <property type="component" value="Unassembled WGS sequence"/>
</dbReference>
<organism evidence="1 2">
    <name type="scientific">Arthrobacter echini</name>
    <dbReference type="NCBI Taxonomy" id="1529066"/>
    <lineage>
        <taxon>Bacteria</taxon>
        <taxon>Bacillati</taxon>
        <taxon>Actinomycetota</taxon>
        <taxon>Actinomycetes</taxon>
        <taxon>Micrococcales</taxon>
        <taxon>Micrococcaceae</taxon>
        <taxon>Arthrobacter</taxon>
    </lineage>
</organism>
<evidence type="ECO:0000313" key="2">
    <source>
        <dbReference type="Proteomes" id="UP000323410"/>
    </source>
</evidence>
<dbReference type="OrthoDB" id="4938962at2"/>
<sequence>MRRPAPHIVLAGVCTLVLAGCTGGSLIGVLDEEQQGQDVLTIQTDLDGIDLATTRLLAERDGVEYFVARPEAGAEAGGGAADTVCLLVEEGIGVGLECGPLERGAAGPTIRDSRVTVVLLPDDIDRNDLADQGFELLHPNLAIRPAGAE</sequence>
<proteinExistence type="predicted"/>
<keyword evidence="2" id="KW-1185">Reference proteome</keyword>